<keyword evidence="4" id="KW-0479">Metal-binding</keyword>
<evidence type="ECO:0000313" key="9">
    <source>
        <dbReference type="Proteomes" id="UP001244640"/>
    </source>
</evidence>
<evidence type="ECO:0000256" key="3">
    <source>
        <dbReference type="ARBA" id="ARBA00007092"/>
    </source>
</evidence>
<dbReference type="NCBIfam" id="TIGR00195">
    <property type="entry name" value="exoDNase_III"/>
    <property type="match status" value="1"/>
</dbReference>
<dbReference type="GO" id="GO:0008311">
    <property type="term" value="F:double-stranded DNA 3'-5' DNA exonuclease activity"/>
    <property type="evidence" value="ECO:0007669"/>
    <property type="project" value="UniProtKB-EC"/>
</dbReference>
<gene>
    <name evidence="8" type="ORF">QE382_000659</name>
</gene>
<dbReference type="PANTHER" id="PTHR22748:SF6">
    <property type="entry name" value="DNA-(APURINIC OR APYRIMIDINIC SITE) ENDONUCLEASE"/>
    <property type="match status" value="1"/>
</dbReference>
<evidence type="ECO:0000259" key="7">
    <source>
        <dbReference type="Pfam" id="PF03372"/>
    </source>
</evidence>
<evidence type="ECO:0000313" key="8">
    <source>
        <dbReference type="EMBL" id="MDQ1148675.1"/>
    </source>
</evidence>
<dbReference type="Gene3D" id="3.60.10.10">
    <property type="entry name" value="Endonuclease/exonuclease/phosphatase"/>
    <property type="match status" value="1"/>
</dbReference>
<dbReference type="InterPro" id="IPR020848">
    <property type="entry name" value="AP_endonuclease_F1_CS"/>
</dbReference>
<comment type="caution">
    <text evidence="8">The sequence shown here is derived from an EMBL/GenBank/DDBJ whole genome shotgun (WGS) entry which is preliminary data.</text>
</comment>
<dbReference type="PANTHER" id="PTHR22748">
    <property type="entry name" value="AP ENDONUCLEASE"/>
    <property type="match status" value="1"/>
</dbReference>
<keyword evidence="6" id="KW-0460">Magnesium</keyword>
<dbReference type="InterPro" id="IPR005135">
    <property type="entry name" value="Endo/exonuclease/phosphatase"/>
</dbReference>
<organism evidence="8 9">
    <name type="scientific">Sphingobacterium zeae</name>
    <dbReference type="NCBI Taxonomy" id="1776859"/>
    <lineage>
        <taxon>Bacteria</taxon>
        <taxon>Pseudomonadati</taxon>
        <taxon>Bacteroidota</taxon>
        <taxon>Sphingobacteriia</taxon>
        <taxon>Sphingobacteriales</taxon>
        <taxon>Sphingobacteriaceae</taxon>
        <taxon>Sphingobacterium</taxon>
    </lineage>
</organism>
<dbReference type="Pfam" id="PF03372">
    <property type="entry name" value="Exo_endo_phos"/>
    <property type="match status" value="1"/>
</dbReference>
<evidence type="ECO:0000256" key="4">
    <source>
        <dbReference type="ARBA" id="ARBA00022723"/>
    </source>
</evidence>
<dbReference type="SUPFAM" id="SSF56219">
    <property type="entry name" value="DNase I-like"/>
    <property type="match status" value="1"/>
</dbReference>
<dbReference type="PROSITE" id="PS51435">
    <property type="entry name" value="AP_NUCLEASE_F1_4"/>
    <property type="match status" value="1"/>
</dbReference>
<dbReference type="CDD" id="cd10281">
    <property type="entry name" value="Nape_like_AP-endo"/>
    <property type="match status" value="1"/>
</dbReference>
<accession>A0ABU0U140</accession>
<reference evidence="8 9" key="1">
    <citation type="submission" date="2023-07" db="EMBL/GenBank/DDBJ databases">
        <title>Functional and genomic diversity of the sorghum phyllosphere microbiome.</title>
        <authorList>
            <person name="Shade A."/>
        </authorList>
    </citation>
    <scope>NUCLEOTIDE SEQUENCE [LARGE SCALE GENOMIC DNA]</scope>
    <source>
        <strain evidence="8 9">SORGH_AS_0892</strain>
    </source>
</reference>
<dbReference type="InterPro" id="IPR004808">
    <property type="entry name" value="AP_endonuc_1"/>
</dbReference>
<feature type="domain" description="Endonuclease/exonuclease/phosphatase" evidence="7">
    <location>
        <begin position="4"/>
        <end position="246"/>
    </location>
</feature>
<name>A0ABU0U140_9SPHI</name>
<keyword evidence="5 8" id="KW-0378">Hydrolase</keyword>
<comment type="similarity">
    <text evidence="3">Belongs to the DNA repair enzymes AP/ExoA family.</text>
</comment>
<evidence type="ECO:0000256" key="6">
    <source>
        <dbReference type="ARBA" id="ARBA00022842"/>
    </source>
</evidence>
<comment type="cofactor">
    <cofactor evidence="1">
        <name>Mn(2+)</name>
        <dbReference type="ChEBI" id="CHEBI:29035"/>
    </cofactor>
</comment>
<dbReference type="Proteomes" id="UP001244640">
    <property type="component" value="Unassembled WGS sequence"/>
</dbReference>
<dbReference type="EC" id="3.1.11.2" evidence="8"/>
<proteinExistence type="inferred from homology"/>
<evidence type="ECO:0000256" key="1">
    <source>
        <dbReference type="ARBA" id="ARBA00001936"/>
    </source>
</evidence>
<dbReference type="PROSITE" id="PS00727">
    <property type="entry name" value="AP_NUCLEASE_F1_2"/>
    <property type="match status" value="1"/>
</dbReference>
<dbReference type="EMBL" id="JAUTBA010000001">
    <property type="protein sequence ID" value="MDQ1148675.1"/>
    <property type="molecule type" value="Genomic_DNA"/>
</dbReference>
<evidence type="ECO:0000256" key="2">
    <source>
        <dbReference type="ARBA" id="ARBA00001946"/>
    </source>
</evidence>
<sequence length="255" mass="29484">MKIVTYNVNGLRAALKKDWLGWLKAVNADVICLQEIKATPDQIPEVVLLEEMGYEHYWYPAQKKGYSGVALFTKMTPKHMEYGCGHEDYDFEGRIIRADFDQLSVMSTYFPSGTTGYVRQDFKYRFLKDFQLYSDKLLVEKPNLVVCGDYNICHRAIDIHNPKSNANSSGFLPEEREWMENFINSGYIDSFRHLNPDPHQYTWWSYRAGARAKNLGWRIDYNMVSKPLADHIKSSSILPDAVHSDHCPVVLELAL</sequence>
<dbReference type="NCBIfam" id="TIGR00633">
    <property type="entry name" value="xth"/>
    <property type="match status" value="1"/>
</dbReference>
<dbReference type="InterPro" id="IPR036691">
    <property type="entry name" value="Endo/exonu/phosph_ase_sf"/>
</dbReference>
<keyword evidence="9" id="KW-1185">Reference proteome</keyword>
<dbReference type="PROSITE" id="PS00726">
    <property type="entry name" value="AP_NUCLEASE_F1_1"/>
    <property type="match status" value="1"/>
</dbReference>
<comment type="cofactor">
    <cofactor evidence="2">
        <name>Mg(2+)</name>
        <dbReference type="ChEBI" id="CHEBI:18420"/>
    </cofactor>
</comment>
<protein>
    <submittedName>
        <fullName evidence="8">Exodeoxyribonuclease-3</fullName>
        <ecNumber evidence="8">3.1.11.2</ecNumber>
    </submittedName>
</protein>
<evidence type="ECO:0000256" key="5">
    <source>
        <dbReference type="ARBA" id="ARBA00022801"/>
    </source>
</evidence>
<dbReference type="RefSeq" id="WP_307184670.1">
    <property type="nucleotide sequence ID" value="NZ_JAUTBA010000001.1"/>
</dbReference>
<dbReference type="InterPro" id="IPR020847">
    <property type="entry name" value="AP_endonuclease_F1_BS"/>
</dbReference>